<gene>
    <name evidence="2" type="ORF">JANAI62_06470</name>
</gene>
<keyword evidence="1" id="KW-1133">Transmembrane helix</keyword>
<evidence type="ECO:0000313" key="2">
    <source>
        <dbReference type="EMBL" id="GIT94024.1"/>
    </source>
</evidence>
<evidence type="ECO:0000256" key="1">
    <source>
        <dbReference type="SAM" id="Phobius"/>
    </source>
</evidence>
<dbReference type="EMBL" id="BPFH01000001">
    <property type="protein sequence ID" value="GIT94024.1"/>
    <property type="molecule type" value="Genomic_DNA"/>
</dbReference>
<accession>A0ABQ4NHY0</accession>
<comment type="caution">
    <text evidence="2">The sequence shown here is derived from an EMBL/GenBank/DDBJ whole genome shotgun (WGS) entry which is preliminary data.</text>
</comment>
<keyword evidence="3" id="KW-1185">Reference proteome</keyword>
<organism evidence="2 3">
    <name type="scientific">Jannaschia pagri</name>
    <dbReference type="NCBI Taxonomy" id="2829797"/>
    <lineage>
        <taxon>Bacteria</taxon>
        <taxon>Pseudomonadati</taxon>
        <taxon>Pseudomonadota</taxon>
        <taxon>Alphaproteobacteria</taxon>
        <taxon>Rhodobacterales</taxon>
        <taxon>Roseobacteraceae</taxon>
        <taxon>Jannaschia</taxon>
    </lineage>
</organism>
<dbReference type="Proteomes" id="UP000786693">
    <property type="component" value="Unassembled WGS sequence"/>
</dbReference>
<protein>
    <submittedName>
        <fullName evidence="2">Uncharacterized protein</fullName>
    </submittedName>
</protein>
<name>A0ABQ4NHY0_9RHOB</name>
<keyword evidence="1" id="KW-0472">Membrane</keyword>
<evidence type="ECO:0000313" key="3">
    <source>
        <dbReference type="Proteomes" id="UP000786693"/>
    </source>
</evidence>
<sequence length="159" mass="17764">MEVPWVIVFNMETDYRHAVPIASILLRAVRSTRCRSGPLHADLTSRIDAVDRMMAERLYLSGSLARKLAAARGRLPRVALAQANELVEAQARLENPATARHLNAARIEDTCKMLERHLVAVPKGKYRRRAQSAMIGLAALRVLIVLALFIAVLSWRGFI</sequence>
<feature type="transmembrane region" description="Helical" evidence="1">
    <location>
        <begin position="133"/>
        <end position="155"/>
    </location>
</feature>
<proteinExistence type="predicted"/>
<reference evidence="2 3" key="1">
    <citation type="submission" date="2021-05" db="EMBL/GenBank/DDBJ databases">
        <title>Bacteria Genome sequencing.</title>
        <authorList>
            <person name="Takabe Y."/>
            <person name="Nakajima Y."/>
            <person name="Suzuki S."/>
            <person name="Shiozaki T."/>
        </authorList>
    </citation>
    <scope>NUCLEOTIDE SEQUENCE [LARGE SCALE GENOMIC DNA]</scope>
    <source>
        <strain evidence="2 3">AI_62</strain>
    </source>
</reference>
<keyword evidence="1" id="KW-0812">Transmembrane</keyword>